<organism evidence="12 13">
    <name type="scientific">Handroanthus impetiginosus</name>
    <dbReference type="NCBI Taxonomy" id="429701"/>
    <lineage>
        <taxon>Eukaryota</taxon>
        <taxon>Viridiplantae</taxon>
        <taxon>Streptophyta</taxon>
        <taxon>Embryophyta</taxon>
        <taxon>Tracheophyta</taxon>
        <taxon>Spermatophyta</taxon>
        <taxon>Magnoliopsida</taxon>
        <taxon>eudicotyledons</taxon>
        <taxon>Gunneridae</taxon>
        <taxon>Pentapetalae</taxon>
        <taxon>asterids</taxon>
        <taxon>lamiids</taxon>
        <taxon>Lamiales</taxon>
        <taxon>Bignoniaceae</taxon>
        <taxon>Crescentiina</taxon>
        <taxon>Tabebuia alliance</taxon>
        <taxon>Handroanthus</taxon>
    </lineage>
</organism>
<evidence type="ECO:0000256" key="1">
    <source>
        <dbReference type="ARBA" id="ARBA00004251"/>
    </source>
</evidence>
<keyword evidence="3" id="KW-1003">Cell membrane</keyword>
<dbReference type="FunFam" id="3.80.10.10:FF:000095">
    <property type="entry name" value="LRR receptor-like serine/threonine-protein kinase GSO1"/>
    <property type="match status" value="1"/>
</dbReference>
<comment type="caution">
    <text evidence="12">The sequence shown here is derived from an EMBL/GenBank/DDBJ whole genome shotgun (WGS) entry which is preliminary data.</text>
</comment>
<protein>
    <submittedName>
        <fullName evidence="12">Non-specific serine/threonine protein kinase</fullName>
        <ecNumber evidence="12">2.7.11.1</ecNumber>
    </submittedName>
</protein>
<keyword evidence="12" id="KW-0418">Kinase</keyword>
<evidence type="ECO:0000256" key="5">
    <source>
        <dbReference type="ARBA" id="ARBA00022692"/>
    </source>
</evidence>
<keyword evidence="10" id="KW-0325">Glycoprotein</keyword>
<dbReference type="FunFam" id="3.80.10.10:FF:000111">
    <property type="entry name" value="LRR receptor-like serine/threonine-protein kinase ERECTA"/>
    <property type="match status" value="1"/>
</dbReference>
<dbReference type="Pfam" id="PF13855">
    <property type="entry name" value="LRR_8"/>
    <property type="match status" value="1"/>
</dbReference>
<dbReference type="PANTHER" id="PTHR48063:SF101">
    <property type="entry name" value="LRR RECEPTOR-LIKE SERINE_THREONINE-PROTEIN KINASE FLS2"/>
    <property type="match status" value="1"/>
</dbReference>
<keyword evidence="8 11" id="KW-1133">Transmembrane helix</keyword>
<keyword evidence="13" id="KW-1185">Reference proteome</keyword>
<sequence>MNASNNQMHGVFPKFSFSAISFKGSSLPHFRPTGMVLDLSRNKISGSVVFLCQTKEWELIDLSDNLLFDEIPDCFVNFEKLRYLNLANNHFSGMIPRSFGLLSALSLLHLRNNIFSGELPTSMRNCTKLKMIDLGENNLTGKIPAWIGNSFPQLQVLILRSNEFYDNIPSDLCSLAYIHILDLSSNRISGAIPECVDDYVSMTENFYRWFPTGSTTFGFPIEGHAYQLDTSTLESAYFMWKGKEVKYISHLGLVKLIDLSSNNLVGKIPSNITKLVSLVGLNFSRNNLTGPLPPNIGQLKSLNFLDFSRNHLSGSIPSRLSDLSHLGVLNLSYNNLSGRIPQSSQALTFDESSYSGNSGLCGKPLNKSCLENEAHLNPNSSIDVNNVEDESEDDKIITEGFYIAIGLGFIVGFWGIFGTVLLNKELRFVFFKGFDTFIDFAYLRMELGKAYMLRHFQNRLVLIKLSIMLELSFPILIYKLHLYM</sequence>
<dbReference type="InterPro" id="IPR046956">
    <property type="entry name" value="RLP23-like"/>
</dbReference>
<dbReference type="AlphaFoldDB" id="A0A2G9GHL2"/>
<comment type="similarity">
    <text evidence="2">Belongs to the RLP family.</text>
</comment>
<name>A0A2G9GHL2_9LAMI</name>
<comment type="subcellular location">
    <subcellularLocation>
        <location evidence="1">Cell membrane</location>
        <topology evidence="1">Single-pass type I membrane protein</topology>
    </subcellularLocation>
</comment>
<gene>
    <name evidence="12" type="ORF">CDL12_22693</name>
</gene>
<keyword evidence="5 11" id="KW-0812">Transmembrane</keyword>
<evidence type="ECO:0000256" key="9">
    <source>
        <dbReference type="ARBA" id="ARBA00023136"/>
    </source>
</evidence>
<dbReference type="PANTHER" id="PTHR48063">
    <property type="entry name" value="LRR RECEPTOR-LIKE KINASE"/>
    <property type="match status" value="1"/>
</dbReference>
<evidence type="ECO:0000313" key="13">
    <source>
        <dbReference type="Proteomes" id="UP000231279"/>
    </source>
</evidence>
<dbReference type="STRING" id="429701.A0A2G9GHL2"/>
<keyword evidence="9 11" id="KW-0472">Membrane</keyword>
<dbReference type="GO" id="GO:0006952">
    <property type="term" value="P:defense response"/>
    <property type="evidence" value="ECO:0007669"/>
    <property type="project" value="UniProtKB-ARBA"/>
</dbReference>
<evidence type="ECO:0000256" key="3">
    <source>
        <dbReference type="ARBA" id="ARBA00022475"/>
    </source>
</evidence>
<dbReference type="SUPFAM" id="SSF52058">
    <property type="entry name" value="L domain-like"/>
    <property type="match status" value="1"/>
</dbReference>
<dbReference type="OrthoDB" id="906070at2759"/>
<dbReference type="InterPro" id="IPR001611">
    <property type="entry name" value="Leu-rich_rpt"/>
</dbReference>
<evidence type="ECO:0000256" key="11">
    <source>
        <dbReference type="SAM" id="Phobius"/>
    </source>
</evidence>
<evidence type="ECO:0000256" key="4">
    <source>
        <dbReference type="ARBA" id="ARBA00022614"/>
    </source>
</evidence>
<reference evidence="13" key="1">
    <citation type="journal article" date="2018" name="Gigascience">
        <title>Genome assembly of the Pink Ipe (Handroanthus impetiginosus, Bignoniaceae), a highly valued, ecologically keystone Neotropical timber forest tree.</title>
        <authorList>
            <person name="Silva-Junior O.B."/>
            <person name="Grattapaglia D."/>
            <person name="Novaes E."/>
            <person name="Collevatti R.G."/>
        </authorList>
    </citation>
    <scope>NUCLEOTIDE SEQUENCE [LARGE SCALE GENOMIC DNA]</scope>
    <source>
        <strain evidence="13">cv. UFG-1</strain>
    </source>
</reference>
<keyword evidence="12" id="KW-0808">Transferase</keyword>
<dbReference type="Proteomes" id="UP000231279">
    <property type="component" value="Unassembled WGS sequence"/>
</dbReference>
<dbReference type="SMART" id="SM00369">
    <property type="entry name" value="LRR_TYP"/>
    <property type="match status" value="4"/>
</dbReference>
<keyword evidence="6" id="KW-0732">Signal</keyword>
<evidence type="ECO:0000313" key="12">
    <source>
        <dbReference type="EMBL" id="PIN04771.1"/>
    </source>
</evidence>
<dbReference type="EC" id="2.7.11.1" evidence="12"/>
<evidence type="ECO:0000256" key="7">
    <source>
        <dbReference type="ARBA" id="ARBA00022737"/>
    </source>
</evidence>
<keyword evidence="12" id="KW-0723">Serine/threonine-protein kinase</keyword>
<dbReference type="Pfam" id="PF00560">
    <property type="entry name" value="LRR_1"/>
    <property type="match status" value="6"/>
</dbReference>
<dbReference type="InterPro" id="IPR032675">
    <property type="entry name" value="LRR_dom_sf"/>
</dbReference>
<feature type="transmembrane region" description="Helical" evidence="11">
    <location>
        <begin position="461"/>
        <end position="481"/>
    </location>
</feature>
<accession>A0A2G9GHL2</accession>
<dbReference type="Gene3D" id="3.80.10.10">
    <property type="entry name" value="Ribonuclease Inhibitor"/>
    <property type="match status" value="2"/>
</dbReference>
<evidence type="ECO:0000256" key="2">
    <source>
        <dbReference type="ARBA" id="ARBA00009592"/>
    </source>
</evidence>
<dbReference type="InterPro" id="IPR003591">
    <property type="entry name" value="Leu-rich_rpt_typical-subtyp"/>
</dbReference>
<dbReference type="GO" id="GO:0005886">
    <property type="term" value="C:plasma membrane"/>
    <property type="evidence" value="ECO:0007669"/>
    <property type="project" value="UniProtKB-SubCell"/>
</dbReference>
<evidence type="ECO:0000256" key="6">
    <source>
        <dbReference type="ARBA" id="ARBA00022729"/>
    </source>
</evidence>
<feature type="transmembrane region" description="Helical" evidence="11">
    <location>
        <begin position="401"/>
        <end position="422"/>
    </location>
</feature>
<keyword evidence="4" id="KW-0433">Leucine-rich repeat</keyword>
<keyword evidence="7" id="KW-0677">Repeat</keyword>
<dbReference type="GO" id="GO:0004674">
    <property type="term" value="F:protein serine/threonine kinase activity"/>
    <property type="evidence" value="ECO:0007669"/>
    <property type="project" value="UniProtKB-KW"/>
</dbReference>
<dbReference type="GO" id="GO:0051707">
    <property type="term" value="P:response to other organism"/>
    <property type="evidence" value="ECO:0007669"/>
    <property type="project" value="UniProtKB-ARBA"/>
</dbReference>
<evidence type="ECO:0000256" key="10">
    <source>
        <dbReference type="ARBA" id="ARBA00023180"/>
    </source>
</evidence>
<proteinExistence type="inferred from homology"/>
<evidence type="ECO:0000256" key="8">
    <source>
        <dbReference type="ARBA" id="ARBA00022989"/>
    </source>
</evidence>
<dbReference type="EMBL" id="NKXS01005016">
    <property type="protein sequence ID" value="PIN04771.1"/>
    <property type="molecule type" value="Genomic_DNA"/>
</dbReference>